<dbReference type="InterPro" id="IPR002594">
    <property type="entry name" value="GH12"/>
</dbReference>
<dbReference type="Gene3D" id="2.60.120.180">
    <property type="match status" value="1"/>
</dbReference>
<keyword evidence="4" id="KW-0732">Signal</keyword>
<evidence type="ECO:0008006" key="7">
    <source>
        <dbReference type="Google" id="ProtNLM"/>
    </source>
</evidence>
<evidence type="ECO:0000256" key="2">
    <source>
        <dbReference type="RuleBase" id="RU361163"/>
    </source>
</evidence>
<feature type="region of interest" description="Disordered" evidence="3">
    <location>
        <begin position="241"/>
        <end position="360"/>
    </location>
</feature>
<protein>
    <recommendedName>
        <fullName evidence="7">Cell 12A endoglucanase</fullName>
    </recommendedName>
</protein>
<proteinExistence type="inferred from homology"/>
<dbReference type="AlphaFoldDB" id="A0AAV0TP93"/>
<accession>A0AAV0TP93</accession>
<dbReference type="SUPFAM" id="SSF49899">
    <property type="entry name" value="Concanavalin A-like lectins/glucanases"/>
    <property type="match status" value="1"/>
</dbReference>
<keyword evidence="2" id="KW-0326">Glycosidase</keyword>
<dbReference type="PANTHER" id="PTHR34002:SF9">
    <property type="entry name" value="XYLOGLUCAN-SPECIFIC ENDO-BETA-1,4-GLUCANASE A"/>
    <property type="match status" value="1"/>
</dbReference>
<keyword evidence="6" id="KW-1185">Reference proteome</keyword>
<reference evidence="5" key="1">
    <citation type="submission" date="2022-12" db="EMBL/GenBank/DDBJ databases">
        <authorList>
            <person name="Webb A."/>
        </authorList>
    </citation>
    <scope>NUCLEOTIDE SEQUENCE</scope>
    <source>
        <strain evidence="5">Hp1</strain>
    </source>
</reference>
<dbReference type="InterPro" id="IPR013319">
    <property type="entry name" value="GH11/12"/>
</dbReference>
<keyword evidence="2" id="KW-0119">Carbohydrate metabolism</keyword>
<dbReference type="InterPro" id="IPR013320">
    <property type="entry name" value="ConA-like_dom_sf"/>
</dbReference>
<dbReference type="Proteomes" id="UP001162031">
    <property type="component" value="Unassembled WGS sequence"/>
</dbReference>
<dbReference type="PANTHER" id="PTHR34002">
    <property type="entry name" value="BLR1656 PROTEIN"/>
    <property type="match status" value="1"/>
</dbReference>
<feature type="compositionally biased region" description="Low complexity" evidence="3">
    <location>
        <begin position="247"/>
        <end position="260"/>
    </location>
</feature>
<evidence type="ECO:0000256" key="4">
    <source>
        <dbReference type="SAM" id="SignalP"/>
    </source>
</evidence>
<feature type="signal peptide" evidence="4">
    <location>
        <begin position="1"/>
        <end position="19"/>
    </location>
</feature>
<gene>
    <name evidence="5" type="ORF">HBR001_LOCUS3464</name>
</gene>
<dbReference type="Pfam" id="PF01670">
    <property type="entry name" value="Glyco_hydro_12"/>
    <property type="match status" value="1"/>
</dbReference>
<dbReference type="EMBL" id="CANTFL010000570">
    <property type="protein sequence ID" value="CAI5724863.1"/>
    <property type="molecule type" value="Genomic_DNA"/>
</dbReference>
<keyword evidence="2" id="KW-0624">Polysaccharide degradation</keyword>
<feature type="chain" id="PRO_5043807522" description="Cell 12A endoglucanase" evidence="4">
    <location>
        <begin position="20"/>
        <end position="360"/>
    </location>
</feature>
<evidence type="ECO:0000313" key="5">
    <source>
        <dbReference type="EMBL" id="CAI5724863.1"/>
    </source>
</evidence>
<evidence type="ECO:0000256" key="3">
    <source>
        <dbReference type="SAM" id="MobiDB-lite"/>
    </source>
</evidence>
<dbReference type="GO" id="GO:0008810">
    <property type="term" value="F:cellulase activity"/>
    <property type="evidence" value="ECO:0007669"/>
    <property type="project" value="InterPro"/>
</dbReference>
<organism evidence="5 6">
    <name type="scientific">Hyaloperonospora brassicae</name>
    <name type="common">Brassica downy mildew</name>
    <name type="synonym">Peronospora brassicae</name>
    <dbReference type="NCBI Taxonomy" id="162125"/>
    <lineage>
        <taxon>Eukaryota</taxon>
        <taxon>Sar</taxon>
        <taxon>Stramenopiles</taxon>
        <taxon>Oomycota</taxon>
        <taxon>Peronosporomycetes</taxon>
        <taxon>Peronosporales</taxon>
        <taxon>Peronosporaceae</taxon>
        <taxon>Hyaloperonospora</taxon>
    </lineage>
</organism>
<comment type="caution">
    <text evidence="5">The sequence shown here is derived from an EMBL/GenBank/DDBJ whole genome shotgun (WGS) entry which is preliminary data.</text>
</comment>
<evidence type="ECO:0000313" key="6">
    <source>
        <dbReference type="Proteomes" id="UP001162031"/>
    </source>
</evidence>
<name>A0AAV0TP93_HYABA</name>
<sequence length="360" mass="37454">MKVLLSVAVIAATLSAASAAKTCDQWGQTKSGDYIIYNNLWGSSAATEGGKQCTGLDSASGDTVAWQTTWTWNGGNTSVKSYANAALTFDAVPLTEVTSVPSLIEFEVKYSGTVVANVAYDLFTSSKPDGEKEFEIMIWLAAIGGAGPISSTGKPIDEGVAIEGTDWNVFSGPNGEMMVYSFVASTPGKGFDGDLLAFFTYLEKSQKFDMSQYLIKVECGTEPFVGTDVTLKVSKYSAAVETGKGGSSAPAAAGSSLGDSPVSQEEETGASSEKEVEEGTPVPDDNATKGSPEEEVTGPGPEEEEETPDLGGGSTTGEEEPAETPDPALSPAVETPPASSEDPSLPDTPILKTKCIVRRD</sequence>
<feature type="compositionally biased region" description="Acidic residues" evidence="3">
    <location>
        <begin position="293"/>
        <end position="308"/>
    </location>
</feature>
<evidence type="ECO:0000256" key="1">
    <source>
        <dbReference type="ARBA" id="ARBA00005519"/>
    </source>
</evidence>
<comment type="similarity">
    <text evidence="1 2">Belongs to the glycosyl hydrolase 12 (cellulase H) family.</text>
</comment>
<dbReference type="GO" id="GO:0000272">
    <property type="term" value="P:polysaccharide catabolic process"/>
    <property type="evidence" value="ECO:0007669"/>
    <property type="project" value="UniProtKB-KW"/>
</dbReference>
<keyword evidence="2" id="KW-0378">Hydrolase</keyword>